<proteinExistence type="predicted"/>
<reference evidence="2" key="1">
    <citation type="journal article" date="2014" name="Front. Microbiol.">
        <title>High frequency of phylogenetically diverse reductive dehalogenase-homologous genes in deep subseafloor sedimentary metagenomes.</title>
        <authorList>
            <person name="Kawai M."/>
            <person name="Futagami T."/>
            <person name="Toyoda A."/>
            <person name="Takaki Y."/>
            <person name="Nishi S."/>
            <person name="Hori S."/>
            <person name="Arai W."/>
            <person name="Tsubouchi T."/>
            <person name="Morono Y."/>
            <person name="Uchiyama I."/>
            <person name="Ito T."/>
            <person name="Fujiyama A."/>
            <person name="Inagaki F."/>
            <person name="Takami H."/>
        </authorList>
    </citation>
    <scope>NUCLEOTIDE SEQUENCE</scope>
    <source>
        <strain evidence="2">Expedition CK06-06</strain>
    </source>
</reference>
<accession>X1H0Y2</accession>
<gene>
    <name evidence="1" type="ORF">S03H2_06016</name>
    <name evidence="2" type="ORF">S03H2_38977</name>
</gene>
<evidence type="ECO:0000313" key="2">
    <source>
        <dbReference type="EMBL" id="GAH47489.1"/>
    </source>
</evidence>
<evidence type="ECO:0000313" key="1">
    <source>
        <dbReference type="EMBL" id="GAH29749.1"/>
    </source>
</evidence>
<protein>
    <submittedName>
        <fullName evidence="2">Uncharacterized protein</fullName>
    </submittedName>
</protein>
<dbReference type="EMBL" id="BARU01002573">
    <property type="protein sequence ID" value="GAH29749.1"/>
    <property type="molecule type" value="Genomic_DNA"/>
</dbReference>
<comment type="caution">
    <text evidence="2">The sequence shown here is derived from an EMBL/GenBank/DDBJ whole genome shotgun (WGS) entry which is preliminary data.</text>
</comment>
<dbReference type="AlphaFoldDB" id="X1H0Y2"/>
<organism evidence="2">
    <name type="scientific">marine sediment metagenome</name>
    <dbReference type="NCBI Taxonomy" id="412755"/>
    <lineage>
        <taxon>unclassified sequences</taxon>
        <taxon>metagenomes</taxon>
        <taxon>ecological metagenomes</taxon>
    </lineage>
</organism>
<sequence length="53" mass="6367">MLVAQINEFERYHSALTLESLRREMEYQMGRETDIEQEVSFISKVMNTRKQAE</sequence>
<name>X1H0Y2_9ZZZZ</name>
<dbReference type="EMBL" id="BARU01024065">
    <property type="protein sequence ID" value="GAH47489.1"/>
    <property type="molecule type" value="Genomic_DNA"/>
</dbReference>